<dbReference type="OrthoDB" id="439943at2759"/>
<sequence length="836" mass="93408">MAPSSSESSQELSYPTTQVNRSLASLDLDSLIMRSKNTRQLPEEAPSSLSESSYELLNNPGDSVYEDPSDDGYQTESLASTDGHTPDDASVADSQEAHFDEDDDVDFVPEHQPEHEMYHPEDSVPMLPSRPSPEESMMTSKADTQIGEPRYIELEEAPSKEGNSLEGHALLRRFDQSQPLPPVLSNYGCPDIQFILKLGLSPQLLFLRRQFRLLFLGDFPVWAEEDIAKHVQAAVLAPYPLLDMESHQDPDVKLAVDHCMSPNVNNEFEDQSTGFVTDDGVQLTFGAKSGSKLPSQSTNTLPDLVICCQATGYSTPDSREDMENLLQARTQFKRHGIPCLDLCTVRPYCRCPSSFDFDADSLRLCVEGRESNSSRFKLQETLPLEISSFLSIEPVQLNRHLRLITKIQEEDYKFRALEAQHGATEKLVVEDGADGSLHYTISDFIENNLRLTIWATRRELWFIILPLAALLVAYMSSAFTLPQLLSYYTHQQDIDSPMADVPSGPHVAPILCQSPGPSTPIVTSVQSFASAPSTPSVRSASSDLTIVPTKETVSEKQQKKRRSPRGDTLHDHSGGYEISALGDHEFILRPASEFVTKKAHPKLQVQVFRDSEPVPTIVSRLSNGIYTVLLENEYPFSTFDVRIVTKPKPLLKQAFKIELGSAKSPIQSHLSQIFETVDRLSQNAKEGLAGAQHNLKDLSQHVSELVKRGEGSVANIYQQSTEWLEQVQGSTPNIAEHLQEATRAAERIASQQLSVASKFTKDVLGQLQQTTWERTRPARTHKTMLKARKNALNLRGKLEKKLGKFPRSHEKSDVKNKYIKRKPGCKRWGSKRSVKT</sequence>
<feature type="region of interest" description="Disordered" evidence="1">
    <location>
        <begin position="35"/>
        <end position="94"/>
    </location>
</feature>
<feature type="compositionally biased region" description="Polar residues" evidence="1">
    <location>
        <begin position="72"/>
        <end position="83"/>
    </location>
</feature>
<evidence type="ECO:0000256" key="1">
    <source>
        <dbReference type="SAM" id="MobiDB-lite"/>
    </source>
</evidence>
<feature type="compositionally biased region" description="Polar residues" evidence="1">
    <location>
        <begin position="531"/>
        <end position="544"/>
    </location>
</feature>
<dbReference type="Proteomes" id="UP000799770">
    <property type="component" value="Unassembled WGS sequence"/>
</dbReference>
<protein>
    <submittedName>
        <fullName evidence="2">Uncharacterized protein</fullName>
    </submittedName>
</protein>
<evidence type="ECO:0000313" key="3">
    <source>
        <dbReference type="Proteomes" id="UP000799770"/>
    </source>
</evidence>
<organism evidence="2 3">
    <name type="scientific">Lophiotrema nucula</name>
    <dbReference type="NCBI Taxonomy" id="690887"/>
    <lineage>
        <taxon>Eukaryota</taxon>
        <taxon>Fungi</taxon>
        <taxon>Dikarya</taxon>
        <taxon>Ascomycota</taxon>
        <taxon>Pezizomycotina</taxon>
        <taxon>Dothideomycetes</taxon>
        <taxon>Pleosporomycetidae</taxon>
        <taxon>Pleosporales</taxon>
        <taxon>Lophiotremataceae</taxon>
        <taxon>Lophiotrema</taxon>
    </lineage>
</organism>
<feature type="compositionally biased region" description="Basic and acidic residues" evidence="1">
    <location>
        <begin position="564"/>
        <end position="574"/>
    </location>
</feature>
<accession>A0A6A5ZVD6</accession>
<proteinExistence type="predicted"/>
<reference evidence="2" key="1">
    <citation type="journal article" date="2020" name="Stud. Mycol.">
        <title>101 Dothideomycetes genomes: a test case for predicting lifestyles and emergence of pathogens.</title>
        <authorList>
            <person name="Haridas S."/>
            <person name="Albert R."/>
            <person name="Binder M."/>
            <person name="Bloem J."/>
            <person name="Labutti K."/>
            <person name="Salamov A."/>
            <person name="Andreopoulos B."/>
            <person name="Baker S."/>
            <person name="Barry K."/>
            <person name="Bills G."/>
            <person name="Bluhm B."/>
            <person name="Cannon C."/>
            <person name="Castanera R."/>
            <person name="Culley D."/>
            <person name="Daum C."/>
            <person name="Ezra D."/>
            <person name="Gonzalez J."/>
            <person name="Henrissat B."/>
            <person name="Kuo A."/>
            <person name="Liang C."/>
            <person name="Lipzen A."/>
            <person name="Lutzoni F."/>
            <person name="Magnuson J."/>
            <person name="Mondo S."/>
            <person name="Nolan M."/>
            <person name="Ohm R."/>
            <person name="Pangilinan J."/>
            <person name="Park H.-J."/>
            <person name="Ramirez L."/>
            <person name="Alfaro M."/>
            <person name="Sun H."/>
            <person name="Tritt A."/>
            <person name="Yoshinaga Y."/>
            <person name="Zwiers L.-H."/>
            <person name="Turgeon B."/>
            <person name="Goodwin S."/>
            <person name="Spatafora J."/>
            <person name="Crous P."/>
            <person name="Grigoriev I."/>
        </authorList>
    </citation>
    <scope>NUCLEOTIDE SEQUENCE</scope>
    <source>
        <strain evidence="2">CBS 627.86</strain>
    </source>
</reference>
<gene>
    <name evidence="2" type="ORF">BDV96DRAFT_561658</name>
</gene>
<dbReference type="EMBL" id="ML977310">
    <property type="protein sequence ID" value="KAF2122924.1"/>
    <property type="molecule type" value="Genomic_DNA"/>
</dbReference>
<feature type="region of interest" description="Disordered" evidence="1">
    <location>
        <begin position="531"/>
        <end position="575"/>
    </location>
</feature>
<name>A0A6A5ZVD6_9PLEO</name>
<evidence type="ECO:0000313" key="2">
    <source>
        <dbReference type="EMBL" id="KAF2122924.1"/>
    </source>
</evidence>
<dbReference type="AlphaFoldDB" id="A0A6A5ZVD6"/>
<feature type="region of interest" description="Disordered" evidence="1">
    <location>
        <begin position="115"/>
        <end position="146"/>
    </location>
</feature>
<feature type="compositionally biased region" description="Low complexity" evidence="1">
    <location>
        <begin position="43"/>
        <end position="57"/>
    </location>
</feature>
<keyword evidence="3" id="KW-1185">Reference proteome</keyword>